<evidence type="ECO:0000313" key="3">
    <source>
        <dbReference type="Proteomes" id="UP000314294"/>
    </source>
</evidence>
<accession>A0A4Z2HJM1</accession>
<evidence type="ECO:0000313" key="2">
    <source>
        <dbReference type="EMBL" id="TNN65780.1"/>
    </source>
</evidence>
<organism evidence="2 3">
    <name type="scientific">Liparis tanakae</name>
    <name type="common">Tanaka's snailfish</name>
    <dbReference type="NCBI Taxonomy" id="230148"/>
    <lineage>
        <taxon>Eukaryota</taxon>
        <taxon>Metazoa</taxon>
        <taxon>Chordata</taxon>
        <taxon>Craniata</taxon>
        <taxon>Vertebrata</taxon>
        <taxon>Euteleostomi</taxon>
        <taxon>Actinopterygii</taxon>
        <taxon>Neopterygii</taxon>
        <taxon>Teleostei</taxon>
        <taxon>Neoteleostei</taxon>
        <taxon>Acanthomorphata</taxon>
        <taxon>Eupercaria</taxon>
        <taxon>Perciformes</taxon>
        <taxon>Cottioidei</taxon>
        <taxon>Cottales</taxon>
        <taxon>Liparidae</taxon>
        <taxon>Liparis</taxon>
    </lineage>
</organism>
<evidence type="ECO:0000256" key="1">
    <source>
        <dbReference type="SAM" id="MobiDB-lite"/>
    </source>
</evidence>
<comment type="caution">
    <text evidence="2">The sequence shown here is derived from an EMBL/GenBank/DDBJ whole genome shotgun (WGS) entry which is preliminary data.</text>
</comment>
<gene>
    <name evidence="2" type="ORF">EYF80_023932</name>
</gene>
<feature type="region of interest" description="Disordered" evidence="1">
    <location>
        <begin position="33"/>
        <end position="60"/>
    </location>
</feature>
<reference evidence="2 3" key="1">
    <citation type="submission" date="2019-03" db="EMBL/GenBank/DDBJ databases">
        <title>First draft genome of Liparis tanakae, snailfish: a comprehensive survey of snailfish specific genes.</title>
        <authorList>
            <person name="Kim W."/>
            <person name="Song I."/>
            <person name="Jeong J.-H."/>
            <person name="Kim D."/>
            <person name="Kim S."/>
            <person name="Ryu S."/>
            <person name="Song J.Y."/>
            <person name="Lee S.K."/>
        </authorList>
    </citation>
    <scope>NUCLEOTIDE SEQUENCE [LARGE SCALE GENOMIC DNA]</scope>
    <source>
        <tissue evidence="2">Muscle</tissue>
    </source>
</reference>
<feature type="region of interest" description="Disordered" evidence="1">
    <location>
        <begin position="120"/>
        <end position="150"/>
    </location>
</feature>
<dbReference type="EMBL" id="SRLO01000229">
    <property type="protein sequence ID" value="TNN65780.1"/>
    <property type="molecule type" value="Genomic_DNA"/>
</dbReference>
<protein>
    <submittedName>
        <fullName evidence="2">Uncharacterized protein</fullName>
    </submittedName>
</protein>
<dbReference type="Proteomes" id="UP000314294">
    <property type="component" value="Unassembled WGS sequence"/>
</dbReference>
<keyword evidence="3" id="KW-1185">Reference proteome</keyword>
<dbReference type="AlphaFoldDB" id="A0A4Z2HJM1"/>
<proteinExistence type="predicted"/>
<name>A0A4Z2HJM1_9TELE</name>
<sequence length="150" mass="16030">MFICARPGVVVTTLIKDVSALMFYSSFMRQPYPQHSPPHRPNHSPARSLPSPVTPPMPLPPSPALSRPIVSLIAVRAPHWACPLSSRTLIGVITAQGPASYPCAPQFTTKASTDISLLPHWTPASQDRGASDPQSMNGPSAPLQLSPASY</sequence>